<gene>
    <name evidence="1" type="ORF">L2E82_12833</name>
</gene>
<dbReference type="Proteomes" id="UP001055811">
    <property type="component" value="Linkage Group LG02"/>
</dbReference>
<name>A0ACB9GHA7_CICIN</name>
<comment type="caution">
    <text evidence="1">The sequence shown here is derived from an EMBL/GenBank/DDBJ whole genome shotgun (WGS) entry which is preliminary data.</text>
</comment>
<dbReference type="EMBL" id="CM042010">
    <property type="protein sequence ID" value="KAI3782777.1"/>
    <property type="molecule type" value="Genomic_DNA"/>
</dbReference>
<proteinExistence type="predicted"/>
<evidence type="ECO:0000313" key="2">
    <source>
        <dbReference type="Proteomes" id="UP001055811"/>
    </source>
</evidence>
<reference evidence="1 2" key="2">
    <citation type="journal article" date="2022" name="Mol. Ecol. Resour.">
        <title>The genomes of chicory, endive, great burdock and yacon provide insights into Asteraceae paleo-polyploidization history and plant inulin production.</title>
        <authorList>
            <person name="Fan W."/>
            <person name="Wang S."/>
            <person name="Wang H."/>
            <person name="Wang A."/>
            <person name="Jiang F."/>
            <person name="Liu H."/>
            <person name="Zhao H."/>
            <person name="Xu D."/>
            <person name="Zhang Y."/>
        </authorList>
    </citation>
    <scope>NUCLEOTIDE SEQUENCE [LARGE SCALE GENOMIC DNA]</scope>
    <source>
        <strain evidence="2">cv. Punajuju</strain>
        <tissue evidence="1">Leaves</tissue>
    </source>
</reference>
<sequence>MLHPLRATQTMVDSASYKPSEDKFCTRFAVTAKGICFHVLWHTSLVMHDCVYRSCNTKTVHKLMQWHHLVNLTCQLLARIGHCTTQHSVGPTQLLHWTDHQVFVTTWKIQSYHPFQACQEAPQP</sequence>
<protein>
    <submittedName>
        <fullName evidence="1">Uncharacterized protein</fullName>
    </submittedName>
</protein>
<accession>A0ACB9GHA7</accession>
<organism evidence="1 2">
    <name type="scientific">Cichorium intybus</name>
    <name type="common">Chicory</name>
    <dbReference type="NCBI Taxonomy" id="13427"/>
    <lineage>
        <taxon>Eukaryota</taxon>
        <taxon>Viridiplantae</taxon>
        <taxon>Streptophyta</taxon>
        <taxon>Embryophyta</taxon>
        <taxon>Tracheophyta</taxon>
        <taxon>Spermatophyta</taxon>
        <taxon>Magnoliopsida</taxon>
        <taxon>eudicotyledons</taxon>
        <taxon>Gunneridae</taxon>
        <taxon>Pentapetalae</taxon>
        <taxon>asterids</taxon>
        <taxon>campanulids</taxon>
        <taxon>Asterales</taxon>
        <taxon>Asteraceae</taxon>
        <taxon>Cichorioideae</taxon>
        <taxon>Cichorieae</taxon>
        <taxon>Cichoriinae</taxon>
        <taxon>Cichorium</taxon>
    </lineage>
</organism>
<evidence type="ECO:0000313" key="1">
    <source>
        <dbReference type="EMBL" id="KAI3782777.1"/>
    </source>
</evidence>
<keyword evidence="2" id="KW-1185">Reference proteome</keyword>
<reference evidence="2" key="1">
    <citation type="journal article" date="2022" name="Mol. Ecol. Resour.">
        <title>The genomes of chicory, endive, great burdock and yacon provide insights into Asteraceae palaeo-polyploidization history and plant inulin production.</title>
        <authorList>
            <person name="Fan W."/>
            <person name="Wang S."/>
            <person name="Wang H."/>
            <person name="Wang A."/>
            <person name="Jiang F."/>
            <person name="Liu H."/>
            <person name="Zhao H."/>
            <person name="Xu D."/>
            <person name="Zhang Y."/>
        </authorList>
    </citation>
    <scope>NUCLEOTIDE SEQUENCE [LARGE SCALE GENOMIC DNA]</scope>
    <source>
        <strain evidence="2">cv. Punajuju</strain>
    </source>
</reference>